<dbReference type="Proteomes" id="UP000184188">
    <property type="component" value="Unassembled WGS sequence"/>
</dbReference>
<reference evidence="4" key="1">
    <citation type="journal article" date="2017" name="Genome Biol.">
        <title>Comparative genomics reveals high biological diversity and specific adaptations in the industrially and medically important fungal genus Aspergillus.</title>
        <authorList>
            <person name="de Vries R.P."/>
            <person name="Riley R."/>
            <person name="Wiebenga A."/>
            <person name="Aguilar-Osorio G."/>
            <person name="Amillis S."/>
            <person name="Uchima C.A."/>
            <person name="Anderluh G."/>
            <person name="Asadollahi M."/>
            <person name="Askin M."/>
            <person name="Barry K."/>
            <person name="Battaglia E."/>
            <person name="Bayram O."/>
            <person name="Benocci T."/>
            <person name="Braus-Stromeyer S.A."/>
            <person name="Caldana C."/>
            <person name="Canovas D."/>
            <person name="Cerqueira G.C."/>
            <person name="Chen F."/>
            <person name="Chen W."/>
            <person name="Choi C."/>
            <person name="Clum A."/>
            <person name="Dos Santos R.A."/>
            <person name="Damasio A.R."/>
            <person name="Diallinas G."/>
            <person name="Emri T."/>
            <person name="Fekete E."/>
            <person name="Flipphi M."/>
            <person name="Freyberg S."/>
            <person name="Gallo A."/>
            <person name="Gournas C."/>
            <person name="Habgood R."/>
            <person name="Hainaut M."/>
            <person name="Harispe M.L."/>
            <person name="Henrissat B."/>
            <person name="Hilden K.S."/>
            <person name="Hope R."/>
            <person name="Hossain A."/>
            <person name="Karabika E."/>
            <person name="Karaffa L."/>
            <person name="Karanyi Z."/>
            <person name="Krasevec N."/>
            <person name="Kuo A."/>
            <person name="Kusch H."/>
            <person name="LaButti K."/>
            <person name="Lagendijk E.L."/>
            <person name="Lapidus A."/>
            <person name="Levasseur A."/>
            <person name="Lindquist E."/>
            <person name="Lipzen A."/>
            <person name="Logrieco A.F."/>
            <person name="MacCabe A."/>
            <person name="Maekelae M.R."/>
            <person name="Malavazi I."/>
            <person name="Melin P."/>
            <person name="Meyer V."/>
            <person name="Mielnichuk N."/>
            <person name="Miskei M."/>
            <person name="Molnar A.P."/>
            <person name="Mule G."/>
            <person name="Ngan C.Y."/>
            <person name="Orejas M."/>
            <person name="Orosz E."/>
            <person name="Ouedraogo J.P."/>
            <person name="Overkamp K.M."/>
            <person name="Park H.-S."/>
            <person name="Perrone G."/>
            <person name="Piumi F."/>
            <person name="Punt P.J."/>
            <person name="Ram A.F."/>
            <person name="Ramon A."/>
            <person name="Rauscher S."/>
            <person name="Record E."/>
            <person name="Riano-Pachon D.M."/>
            <person name="Robert V."/>
            <person name="Roehrig J."/>
            <person name="Ruller R."/>
            <person name="Salamov A."/>
            <person name="Salih N.S."/>
            <person name="Samson R.A."/>
            <person name="Sandor E."/>
            <person name="Sanguinetti M."/>
            <person name="Schuetze T."/>
            <person name="Sepcic K."/>
            <person name="Shelest E."/>
            <person name="Sherlock G."/>
            <person name="Sophianopoulou V."/>
            <person name="Squina F.M."/>
            <person name="Sun H."/>
            <person name="Susca A."/>
            <person name="Todd R.B."/>
            <person name="Tsang A."/>
            <person name="Unkles S.E."/>
            <person name="van de Wiele N."/>
            <person name="van Rossen-Uffink D."/>
            <person name="Oliveira J.V."/>
            <person name="Vesth T.C."/>
            <person name="Visser J."/>
            <person name="Yu J.-H."/>
            <person name="Zhou M."/>
            <person name="Andersen M.R."/>
            <person name="Archer D.B."/>
            <person name="Baker S.E."/>
            <person name="Benoit I."/>
            <person name="Brakhage A.A."/>
            <person name="Braus G.H."/>
            <person name="Fischer R."/>
            <person name="Frisvad J.C."/>
            <person name="Goldman G.H."/>
            <person name="Houbraken J."/>
            <person name="Oakley B."/>
            <person name="Pocsi I."/>
            <person name="Scazzocchio C."/>
            <person name="Seiboth B."/>
            <person name="vanKuyk P.A."/>
            <person name="Wortman J."/>
            <person name="Dyer P.S."/>
            <person name="Grigoriev I.V."/>
        </authorList>
    </citation>
    <scope>NUCLEOTIDE SEQUENCE [LARGE SCALE GENOMIC DNA]</scope>
    <source>
        <strain evidence="4">CBS 506.65</strain>
    </source>
</reference>
<dbReference type="OrthoDB" id="2104739at2759"/>
<proteinExistence type="predicted"/>
<dbReference type="Pfam" id="PF13391">
    <property type="entry name" value="HNH_2"/>
    <property type="match status" value="1"/>
</dbReference>
<dbReference type="GeneID" id="34607911"/>
<sequence length="319" mass="35458">MGPKRPLQGAAKRSHEQKKARLANGPILAEMEKIQRRAGQGLATIQQAREKLQEYEPASDQDKTRMILEELLAALPSNGQQNLVQDICGKSSDELVELAAEVVTFLFTKHMLSGGRTPTPSPSPSISYEGQARTGNGQETLKQRCLRRDSNRCIISGYYDASQFKTLAENEQTGIKTGWTKCAHIIPYFSAPALTHHNAQASPRTWAYLYRYFPSVHEVIDAMTPGSINIPENAMTLLAALHEEFGSFHFGLIPTAQERQYEIQTFRDMSDWAKLALPKDYKVVFGTETDCDLPSPKLLAIHLAICKVLNATGLAQEID</sequence>
<feature type="region of interest" description="Disordered" evidence="1">
    <location>
        <begin position="113"/>
        <end position="134"/>
    </location>
</feature>
<organism evidence="3 4">
    <name type="scientific">Penicilliopsis zonata CBS 506.65</name>
    <dbReference type="NCBI Taxonomy" id="1073090"/>
    <lineage>
        <taxon>Eukaryota</taxon>
        <taxon>Fungi</taxon>
        <taxon>Dikarya</taxon>
        <taxon>Ascomycota</taxon>
        <taxon>Pezizomycotina</taxon>
        <taxon>Eurotiomycetes</taxon>
        <taxon>Eurotiomycetidae</taxon>
        <taxon>Eurotiales</taxon>
        <taxon>Aspergillaceae</taxon>
        <taxon>Penicilliopsis</taxon>
    </lineage>
</organism>
<dbReference type="InterPro" id="IPR003615">
    <property type="entry name" value="HNH_nuc"/>
</dbReference>
<evidence type="ECO:0000256" key="1">
    <source>
        <dbReference type="SAM" id="MobiDB-lite"/>
    </source>
</evidence>
<dbReference type="RefSeq" id="XP_022576721.1">
    <property type="nucleotide sequence ID" value="XM_022721446.1"/>
</dbReference>
<evidence type="ECO:0000259" key="2">
    <source>
        <dbReference type="Pfam" id="PF13391"/>
    </source>
</evidence>
<feature type="non-terminal residue" evidence="3">
    <location>
        <position position="319"/>
    </location>
</feature>
<keyword evidence="4" id="KW-1185">Reference proteome</keyword>
<accession>A0A1L9S4Y2</accession>
<dbReference type="AlphaFoldDB" id="A0A1L9S4Y2"/>
<dbReference type="EMBL" id="KV878364">
    <property type="protein sequence ID" value="OJJ42211.1"/>
    <property type="molecule type" value="Genomic_DNA"/>
</dbReference>
<dbReference type="VEuPathDB" id="FungiDB:ASPZODRAFT_125862"/>
<protein>
    <recommendedName>
        <fullName evidence="2">HNH nuclease domain-containing protein</fullName>
    </recommendedName>
</protein>
<evidence type="ECO:0000313" key="3">
    <source>
        <dbReference type="EMBL" id="OJJ42211.1"/>
    </source>
</evidence>
<name>A0A1L9S4Y2_9EURO</name>
<evidence type="ECO:0000313" key="4">
    <source>
        <dbReference type="Proteomes" id="UP000184188"/>
    </source>
</evidence>
<gene>
    <name evidence="3" type="ORF">ASPZODRAFT_125862</name>
</gene>
<dbReference type="STRING" id="1073090.A0A1L9S4Y2"/>
<feature type="domain" description="HNH nuclease" evidence="2">
    <location>
        <begin position="153"/>
        <end position="252"/>
    </location>
</feature>
<feature type="region of interest" description="Disordered" evidence="1">
    <location>
        <begin position="1"/>
        <end position="26"/>
    </location>
</feature>